<dbReference type="OrthoDB" id="7916272at2"/>
<comment type="caution">
    <text evidence="2">The sequence shown here is derived from an EMBL/GenBank/DDBJ whole genome shotgun (WGS) entry which is preliminary data.</text>
</comment>
<dbReference type="eggNOG" id="ENOG50336AS">
    <property type="taxonomic scope" value="Bacteria"/>
</dbReference>
<feature type="region of interest" description="Disordered" evidence="1">
    <location>
        <begin position="1"/>
        <end position="24"/>
    </location>
</feature>
<dbReference type="RefSeq" id="WP_007254667.1">
    <property type="nucleotide sequence ID" value="NZ_CH724107.1"/>
</dbReference>
<evidence type="ECO:0000313" key="2">
    <source>
        <dbReference type="EMBL" id="EAR52577.1"/>
    </source>
</evidence>
<accession>Q2CIL2</accession>
<gene>
    <name evidence="2" type="ORF">OG2516_05698</name>
</gene>
<protein>
    <submittedName>
        <fullName evidence="2">Uncharacterized protein</fullName>
    </submittedName>
</protein>
<dbReference type="HOGENOM" id="CLU_159259_0_0_5"/>
<evidence type="ECO:0000256" key="1">
    <source>
        <dbReference type="SAM" id="MobiDB-lite"/>
    </source>
</evidence>
<proteinExistence type="predicted"/>
<dbReference type="STRING" id="314256.OG2516_05698"/>
<reference evidence="2 3" key="1">
    <citation type="journal article" date="2010" name="J. Bacteriol.">
        <title>Genome sequences of Oceanicola granulosus HTCC2516(T) and Oceanicola batsensis HTCC2597(TDelta).</title>
        <authorList>
            <person name="Thrash J.C."/>
            <person name="Cho J.C."/>
            <person name="Vergin K.L."/>
            <person name="Giovannoni S.J."/>
        </authorList>
    </citation>
    <scope>NUCLEOTIDE SEQUENCE [LARGE SCALE GENOMIC DNA]</scope>
    <source>
        <strain evidence="3">ATCC BAA-861 / DSM 15982 / KCTC 12143 / HTCC2516</strain>
    </source>
</reference>
<dbReference type="AlphaFoldDB" id="Q2CIL2"/>
<name>Q2CIL2_OCEGH</name>
<sequence>MTNPFMSGRALPLSGPASDILPVTPDDSQSLSHTAIGLYSETAGTIVFETARGEVRTVAVGALSILPVGASRVLATGTTATGLHALVLA</sequence>
<keyword evidence="3" id="KW-1185">Reference proteome</keyword>
<evidence type="ECO:0000313" key="3">
    <source>
        <dbReference type="Proteomes" id="UP000003635"/>
    </source>
</evidence>
<dbReference type="EMBL" id="AAOT01000003">
    <property type="protein sequence ID" value="EAR52577.1"/>
    <property type="molecule type" value="Genomic_DNA"/>
</dbReference>
<organism evidence="2 3">
    <name type="scientific">Oceanicola granulosus (strain ATCC BAA-861 / DSM 15982 / KCTC 12143 / HTCC2516)</name>
    <dbReference type="NCBI Taxonomy" id="314256"/>
    <lineage>
        <taxon>Bacteria</taxon>
        <taxon>Pseudomonadati</taxon>
        <taxon>Pseudomonadota</taxon>
        <taxon>Alphaproteobacteria</taxon>
        <taxon>Rhodobacterales</taxon>
        <taxon>Roseobacteraceae</taxon>
        <taxon>Oceanicola</taxon>
    </lineage>
</organism>
<dbReference type="Proteomes" id="UP000003635">
    <property type="component" value="Unassembled WGS sequence"/>
</dbReference>